<evidence type="ECO:0000256" key="4">
    <source>
        <dbReference type="ARBA" id="ARBA00013028"/>
    </source>
</evidence>
<evidence type="ECO:0000256" key="2">
    <source>
        <dbReference type="ARBA" id="ARBA00004979"/>
    </source>
</evidence>
<name>A0ABU4WIJ6_9BACT</name>
<evidence type="ECO:0000256" key="10">
    <source>
        <dbReference type="ARBA" id="ARBA00049144"/>
    </source>
</evidence>
<reference evidence="14 15" key="1">
    <citation type="submission" date="2022-03" db="EMBL/GenBank/DDBJ databases">
        <title>Novel taxa within the pig intestine.</title>
        <authorList>
            <person name="Wylensek D."/>
            <person name="Bishof K."/>
            <person name="Afrizal A."/>
            <person name="Clavel T."/>
        </authorList>
    </citation>
    <scope>NUCLEOTIDE SEQUENCE [LARGE SCALE GENOMIC DNA]</scope>
    <source>
        <strain evidence="14 15">CLA-KB-P66</strain>
    </source>
</reference>
<comment type="cofactor">
    <cofactor evidence="1">
        <name>pyridoxal 5'-phosphate</name>
        <dbReference type="ChEBI" id="CHEBI:597326"/>
    </cofactor>
</comment>
<keyword evidence="8" id="KW-0663">Pyridoxal phosphate</keyword>
<dbReference type="InterPro" id="IPR029144">
    <property type="entry name" value="Thr_synth_N"/>
</dbReference>
<evidence type="ECO:0000256" key="11">
    <source>
        <dbReference type="NCBIfam" id="TIGR00260"/>
    </source>
</evidence>
<evidence type="ECO:0000313" key="15">
    <source>
        <dbReference type="Proteomes" id="UP001275932"/>
    </source>
</evidence>
<dbReference type="PROSITE" id="PS00165">
    <property type="entry name" value="DEHYDRATASE_SER_THR"/>
    <property type="match status" value="1"/>
</dbReference>
<feature type="domain" description="Tryptophan synthase beta chain-like PALP" evidence="12">
    <location>
        <begin position="95"/>
        <end position="326"/>
    </location>
</feature>
<evidence type="ECO:0000256" key="7">
    <source>
        <dbReference type="ARBA" id="ARBA00022697"/>
    </source>
</evidence>
<comment type="caution">
    <text evidence="14">The sequence shown here is derived from an EMBL/GenBank/DDBJ whole genome shotgun (WGS) entry which is preliminary data.</text>
</comment>
<accession>A0ABU4WIJ6</accession>
<proteinExistence type="inferred from homology"/>
<dbReference type="CDD" id="cd01560">
    <property type="entry name" value="Thr-synth_2"/>
    <property type="match status" value="1"/>
</dbReference>
<evidence type="ECO:0000259" key="13">
    <source>
        <dbReference type="Pfam" id="PF14821"/>
    </source>
</evidence>
<comment type="pathway">
    <text evidence="2">Amino-acid biosynthesis; L-threonine biosynthesis; L-threonine from L-aspartate: step 5/5.</text>
</comment>
<dbReference type="InterPro" id="IPR001926">
    <property type="entry name" value="TrpB-like_PALP"/>
</dbReference>
<dbReference type="NCBIfam" id="TIGR00260">
    <property type="entry name" value="thrC"/>
    <property type="match status" value="1"/>
</dbReference>
<evidence type="ECO:0000256" key="1">
    <source>
        <dbReference type="ARBA" id="ARBA00001933"/>
    </source>
</evidence>
<dbReference type="InterPro" id="IPR037158">
    <property type="entry name" value="Thr_synth_N_sf"/>
</dbReference>
<evidence type="ECO:0000256" key="5">
    <source>
        <dbReference type="ARBA" id="ARBA00018679"/>
    </source>
</evidence>
<evidence type="ECO:0000313" key="14">
    <source>
        <dbReference type="EMBL" id="MDX8415841.1"/>
    </source>
</evidence>
<dbReference type="InterPro" id="IPR036052">
    <property type="entry name" value="TrpB-like_PALP_sf"/>
</dbReference>
<organism evidence="14 15">
    <name type="scientific">Intestinicryptomonas porci</name>
    <dbReference type="NCBI Taxonomy" id="2926320"/>
    <lineage>
        <taxon>Bacteria</taxon>
        <taxon>Pseudomonadati</taxon>
        <taxon>Verrucomicrobiota</taxon>
        <taxon>Opitutia</taxon>
        <taxon>Opitutales</taxon>
        <taxon>Intestinicryptomonaceae</taxon>
        <taxon>Intestinicryptomonas</taxon>
    </lineage>
</organism>
<dbReference type="Proteomes" id="UP001275932">
    <property type="component" value="Unassembled WGS sequence"/>
</dbReference>
<dbReference type="Pfam" id="PF24857">
    <property type="entry name" value="THR4_C"/>
    <property type="match status" value="1"/>
</dbReference>
<dbReference type="GO" id="GO:0004795">
    <property type="term" value="F:threonine synthase activity"/>
    <property type="evidence" value="ECO:0007669"/>
    <property type="project" value="UniProtKB-EC"/>
</dbReference>
<dbReference type="Pfam" id="PF14821">
    <property type="entry name" value="Thr_synth_N"/>
    <property type="match status" value="1"/>
</dbReference>
<dbReference type="Pfam" id="PF00291">
    <property type="entry name" value="PALP"/>
    <property type="match status" value="1"/>
</dbReference>
<dbReference type="InterPro" id="IPR051166">
    <property type="entry name" value="Threonine_Synthase"/>
</dbReference>
<dbReference type="EMBL" id="JALBUT010000007">
    <property type="protein sequence ID" value="MDX8415841.1"/>
    <property type="molecule type" value="Genomic_DNA"/>
</dbReference>
<dbReference type="PANTHER" id="PTHR42690:SF1">
    <property type="entry name" value="THREONINE SYNTHASE-LIKE 2"/>
    <property type="match status" value="1"/>
</dbReference>
<dbReference type="EC" id="4.2.3.1" evidence="4 11"/>
<gene>
    <name evidence="14" type="primary">thrC</name>
    <name evidence="14" type="ORF">MOX91_06595</name>
</gene>
<comment type="similarity">
    <text evidence="3">Belongs to the threonine synthase family.</text>
</comment>
<evidence type="ECO:0000256" key="6">
    <source>
        <dbReference type="ARBA" id="ARBA00022605"/>
    </source>
</evidence>
<evidence type="ECO:0000256" key="9">
    <source>
        <dbReference type="ARBA" id="ARBA00023239"/>
    </source>
</evidence>
<protein>
    <recommendedName>
        <fullName evidence="5 11">Threonine synthase</fullName>
        <ecNumber evidence="4 11">4.2.3.1</ecNumber>
    </recommendedName>
</protein>
<keyword evidence="6" id="KW-0028">Amino-acid biosynthesis</keyword>
<evidence type="ECO:0000259" key="12">
    <source>
        <dbReference type="Pfam" id="PF00291"/>
    </source>
</evidence>
<keyword evidence="7" id="KW-0791">Threonine biosynthesis</keyword>
<feature type="domain" description="Threonine synthase N-terminal" evidence="13">
    <location>
        <begin position="2"/>
        <end position="78"/>
    </location>
</feature>
<keyword evidence="9 14" id="KW-0456">Lyase</keyword>
<evidence type="ECO:0000256" key="3">
    <source>
        <dbReference type="ARBA" id="ARBA00005517"/>
    </source>
</evidence>
<dbReference type="RefSeq" id="WP_370397294.1">
    <property type="nucleotide sequence ID" value="NZ_JALBUT010000007.1"/>
</dbReference>
<dbReference type="InterPro" id="IPR000634">
    <property type="entry name" value="Ser/Thr_deHydtase_PyrdxlP-BS"/>
</dbReference>
<dbReference type="Gene3D" id="3.90.1380.10">
    <property type="entry name" value="Threonine synthase, N-terminal domain"/>
    <property type="match status" value="1"/>
</dbReference>
<evidence type="ECO:0000256" key="8">
    <source>
        <dbReference type="ARBA" id="ARBA00022898"/>
    </source>
</evidence>
<dbReference type="PANTHER" id="PTHR42690">
    <property type="entry name" value="THREONINE SYNTHASE FAMILY MEMBER"/>
    <property type="match status" value="1"/>
</dbReference>
<dbReference type="InterPro" id="IPR004450">
    <property type="entry name" value="Thr_synthase-like"/>
</dbReference>
<comment type="catalytic activity">
    <reaction evidence="10">
        <text>O-phospho-L-homoserine + H2O = L-threonine + phosphate</text>
        <dbReference type="Rhea" id="RHEA:10840"/>
        <dbReference type="ChEBI" id="CHEBI:15377"/>
        <dbReference type="ChEBI" id="CHEBI:43474"/>
        <dbReference type="ChEBI" id="CHEBI:57590"/>
        <dbReference type="ChEBI" id="CHEBI:57926"/>
        <dbReference type="EC" id="4.2.3.1"/>
    </reaction>
</comment>
<keyword evidence="15" id="KW-1185">Reference proteome</keyword>
<sequence length="453" mass="50637">MKFVSTRGKVEPLGFSEAVMEGLAGDGGLFVPEFLPDISNKLESWRGLSYSKLCFEFFKLFADDIPQGDLEKIIDASYKKFDDAQIAPLSKLDDKTYLLELYHGPTLAFKDFALQLLGNLYEYLLEKSGRVINVLGATSGDTGSAAINGLFGKKNVNIFILYPDGRVSPLQERQMTCTGASNVFPIAIDGTFDDAQAIVKELFGDADFKKKWSLAAVNSINLARILAQCVYYVYAYLKLPPDRAQSARFVVPTGNFGNVLAGWLACKMGMKVRGFTVATNQNDILYRLFKTGVYEVGEVKPSYAPSMDIQVSSNFERFIYFAENKDTCKVREIMQAFKSSGKWIFENFNADVFSSVRCDDSSIKKNIRNVYEKYGKIIDPHTACGFENLDGGVNVVLSTAHPAKFPEVIKSAISRDVKSPILEELKQRKIERMECGANSDFIREIIKERGIRK</sequence>
<dbReference type="SUPFAM" id="SSF53686">
    <property type="entry name" value="Tryptophan synthase beta subunit-like PLP-dependent enzymes"/>
    <property type="match status" value="1"/>
</dbReference>
<dbReference type="Gene3D" id="3.40.50.1100">
    <property type="match status" value="2"/>
</dbReference>